<feature type="compositionally biased region" description="Basic and acidic residues" evidence="5">
    <location>
        <begin position="222"/>
        <end position="231"/>
    </location>
</feature>
<reference evidence="7" key="1">
    <citation type="submission" date="2022-01" db="UniProtKB">
        <authorList>
            <consortium name="EnsemblMetazoa"/>
        </authorList>
    </citation>
    <scope>IDENTIFICATION</scope>
</reference>
<dbReference type="PANTHER" id="PTHR19282">
    <property type="entry name" value="TETRASPANIN"/>
    <property type="match status" value="1"/>
</dbReference>
<name>A0A8I6TBL2_CIMLE</name>
<keyword evidence="4 6" id="KW-0472">Membrane</keyword>
<dbReference type="AlphaFoldDB" id="A0A8I6TBL2"/>
<evidence type="ECO:0000256" key="5">
    <source>
        <dbReference type="SAM" id="MobiDB-lite"/>
    </source>
</evidence>
<dbReference type="EnsemblMetazoa" id="XM_014385650.1">
    <property type="protein sequence ID" value="XP_014241136.1"/>
    <property type="gene ID" value="LOC106661908"/>
</dbReference>
<feature type="transmembrane region" description="Helical" evidence="6">
    <location>
        <begin position="77"/>
        <end position="100"/>
    </location>
</feature>
<dbReference type="SUPFAM" id="SSF48652">
    <property type="entry name" value="Tetraspanin"/>
    <property type="match status" value="1"/>
</dbReference>
<dbReference type="RefSeq" id="XP_014241136.1">
    <property type="nucleotide sequence ID" value="XM_014385650.1"/>
</dbReference>
<dbReference type="Gene3D" id="1.10.1450.10">
    <property type="entry name" value="Tetraspanin"/>
    <property type="match status" value="1"/>
</dbReference>
<evidence type="ECO:0000256" key="1">
    <source>
        <dbReference type="ARBA" id="ARBA00004141"/>
    </source>
</evidence>
<dbReference type="Pfam" id="PF00335">
    <property type="entry name" value="Tetraspanin"/>
    <property type="match status" value="1"/>
</dbReference>
<keyword evidence="2 6" id="KW-0812">Transmembrane</keyword>
<evidence type="ECO:0000256" key="2">
    <source>
        <dbReference type="ARBA" id="ARBA00022692"/>
    </source>
</evidence>
<evidence type="ECO:0000256" key="3">
    <source>
        <dbReference type="ARBA" id="ARBA00022989"/>
    </source>
</evidence>
<accession>A0A8I6TBL2</accession>
<comment type="subcellular location">
    <subcellularLocation>
        <location evidence="1">Membrane</location>
        <topology evidence="1">Multi-pass membrane protein</topology>
    </subcellularLocation>
</comment>
<proteinExistence type="predicted"/>
<dbReference type="OrthoDB" id="9836210at2759"/>
<dbReference type="InterPro" id="IPR018499">
    <property type="entry name" value="Tetraspanin/Peripherin"/>
</dbReference>
<feature type="transmembrane region" description="Helical" evidence="6">
    <location>
        <begin position="7"/>
        <end position="26"/>
    </location>
</feature>
<organism evidence="7 8">
    <name type="scientific">Cimex lectularius</name>
    <name type="common">Bed bug</name>
    <name type="synonym">Acanthia lectularia</name>
    <dbReference type="NCBI Taxonomy" id="79782"/>
    <lineage>
        <taxon>Eukaryota</taxon>
        <taxon>Metazoa</taxon>
        <taxon>Ecdysozoa</taxon>
        <taxon>Arthropoda</taxon>
        <taxon>Hexapoda</taxon>
        <taxon>Insecta</taxon>
        <taxon>Pterygota</taxon>
        <taxon>Neoptera</taxon>
        <taxon>Paraneoptera</taxon>
        <taxon>Hemiptera</taxon>
        <taxon>Heteroptera</taxon>
        <taxon>Panheteroptera</taxon>
        <taxon>Cimicomorpha</taxon>
        <taxon>Cimicidae</taxon>
        <taxon>Cimex</taxon>
    </lineage>
</organism>
<dbReference type="PRINTS" id="PR00259">
    <property type="entry name" value="TMFOUR"/>
</dbReference>
<dbReference type="GO" id="GO:0005886">
    <property type="term" value="C:plasma membrane"/>
    <property type="evidence" value="ECO:0007669"/>
    <property type="project" value="TreeGrafter"/>
</dbReference>
<evidence type="ECO:0000313" key="7">
    <source>
        <dbReference type="EnsemblMetazoa" id="XP_014241136.1"/>
    </source>
</evidence>
<dbReference type="InterPro" id="IPR008952">
    <property type="entry name" value="Tetraspanin_EC2_sf"/>
</dbReference>
<feature type="transmembrane region" description="Helical" evidence="6">
    <location>
        <begin position="184"/>
        <end position="213"/>
    </location>
</feature>
<keyword evidence="3 6" id="KW-1133">Transmembrane helix</keyword>
<keyword evidence="8" id="KW-1185">Reference proteome</keyword>
<feature type="region of interest" description="Disordered" evidence="5">
    <location>
        <begin position="222"/>
        <end position="242"/>
    </location>
</feature>
<dbReference type="KEGG" id="clec:106661908"/>
<dbReference type="Proteomes" id="UP000494040">
    <property type="component" value="Unassembled WGS sequence"/>
</dbReference>
<evidence type="ECO:0000256" key="4">
    <source>
        <dbReference type="ARBA" id="ARBA00023136"/>
    </source>
</evidence>
<feature type="transmembrane region" description="Helical" evidence="6">
    <location>
        <begin position="46"/>
        <end position="70"/>
    </location>
</feature>
<protein>
    <recommendedName>
        <fullName evidence="9">Tetraspanin</fullName>
    </recommendedName>
</protein>
<sequence length="242" mass="26795">MGKLKRAYFLIAIIVNGLLGIGIIVIGSRKMNDALLVKAFLVDQVLVVKGFISVGIVLFVISIVGIVGVISKSDPLFKIYACFMLVLALTQIAIGSIMIIRVKDFRHTLNKALEENFRTYDEHKIEMDQFQLALLCCGIWGAKKWDIAELPSSCCGRETGTCSVSSAYSSSCSDKAGSLIENGLYLMSIFSFVLVLLDIQCVFLSCCLSKFYVRKIVDKFPRDSSPEEKKSHSSKLLSPRKE</sequence>
<evidence type="ECO:0008006" key="9">
    <source>
        <dbReference type="Google" id="ProtNLM"/>
    </source>
</evidence>
<dbReference type="OMA" id="SCEPAVY"/>
<dbReference type="GeneID" id="106661908"/>
<dbReference type="PANTHER" id="PTHR19282:SF544">
    <property type="entry name" value="TETRASPANIN"/>
    <property type="match status" value="1"/>
</dbReference>
<evidence type="ECO:0000256" key="6">
    <source>
        <dbReference type="SAM" id="Phobius"/>
    </source>
</evidence>
<evidence type="ECO:0000313" key="8">
    <source>
        <dbReference type="Proteomes" id="UP000494040"/>
    </source>
</evidence>